<sequence>MNYSDINIALQEVPGEISISFTITGCNIKCDGCHSSYLWNKNNGSELTEELYIKTLSRYKNLASCILFMGGEWHEKELIKYLKLARTLNFTTCLYTGKEQVSQQILDQLTWIKTGPWIKELGGLDSPITNQQFKKVNSYNTLNHLFLKN</sequence>
<dbReference type="Pfam" id="PF13353">
    <property type="entry name" value="Fer4_12"/>
    <property type="match status" value="1"/>
</dbReference>
<dbReference type="EMBL" id="FNNJ01000010">
    <property type="protein sequence ID" value="SDX85709.1"/>
    <property type="molecule type" value="Genomic_DNA"/>
</dbReference>
<dbReference type="InterPro" id="IPR013785">
    <property type="entry name" value="Aldolase_TIM"/>
</dbReference>
<dbReference type="NCBIfam" id="TIGR02826">
    <property type="entry name" value="RNR_activ_nrdG3"/>
    <property type="match status" value="1"/>
</dbReference>
<accession>A0A1H3F6C4</accession>
<dbReference type="RefSeq" id="WP_090125379.1">
    <property type="nucleotide sequence ID" value="NZ_FNNJ01000010.1"/>
</dbReference>
<organism evidence="1 2">
    <name type="scientific">Lutibacter oricola</name>
    <dbReference type="NCBI Taxonomy" id="762486"/>
    <lineage>
        <taxon>Bacteria</taxon>
        <taxon>Pseudomonadati</taxon>
        <taxon>Bacteroidota</taxon>
        <taxon>Flavobacteriia</taxon>
        <taxon>Flavobacteriales</taxon>
        <taxon>Flavobacteriaceae</taxon>
        <taxon>Lutibacter</taxon>
    </lineage>
</organism>
<evidence type="ECO:0000313" key="1">
    <source>
        <dbReference type="EMBL" id="SDX85709.1"/>
    </source>
</evidence>
<gene>
    <name evidence="1" type="ORF">SAMN05444411_110115</name>
</gene>
<dbReference type="Gene3D" id="3.20.20.70">
    <property type="entry name" value="Aldolase class I"/>
    <property type="match status" value="1"/>
</dbReference>
<dbReference type="InterPro" id="IPR058240">
    <property type="entry name" value="rSAM_sf"/>
</dbReference>
<evidence type="ECO:0000313" key="2">
    <source>
        <dbReference type="Proteomes" id="UP000199595"/>
    </source>
</evidence>
<protein>
    <submittedName>
        <fullName evidence="1">Anaerobic ribonucleoside-triphosphate reductase activating protein</fullName>
    </submittedName>
</protein>
<keyword evidence="2" id="KW-1185">Reference proteome</keyword>
<name>A0A1H3F6C4_9FLAO</name>
<dbReference type="Proteomes" id="UP000199595">
    <property type="component" value="Unassembled WGS sequence"/>
</dbReference>
<dbReference type="STRING" id="762486.SAMN05444411_110115"/>
<dbReference type="OrthoDB" id="9782387at2"/>
<proteinExistence type="predicted"/>
<dbReference type="AlphaFoldDB" id="A0A1H3F6C4"/>
<reference evidence="1 2" key="1">
    <citation type="submission" date="2016-10" db="EMBL/GenBank/DDBJ databases">
        <authorList>
            <person name="de Groot N.N."/>
        </authorList>
    </citation>
    <scope>NUCLEOTIDE SEQUENCE [LARGE SCALE GENOMIC DNA]</scope>
    <source>
        <strain evidence="1 2">DSM 24956</strain>
    </source>
</reference>
<dbReference type="SUPFAM" id="SSF102114">
    <property type="entry name" value="Radical SAM enzymes"/>
    <property type="match status" value="1"/>
</dbReference>
<dbReference type="InterPro" id="IPR014191">
    <property type="entry name" value="Anaer_RNR_activator"/>
</dbReference>